<dbReference type="Gene3D" id="3.20.20.80">
    <property type="entry name" value="Glycosidases"/>
    <property type="match status" value="1"/>
</dbReference>
<dbReference type="InterPro" id="IPR005199">
    <property type="entry name" value="Glyco_hydro_79"/>
</dbReference>
<dbReference type="PANTHER" id="PTHR46145">
    <property type="entry name" value="HEPARANASE"/>
    <property type="match status" value="1"/>
</dbReference>
<dbReference type="Proteomes" id="UP001409585">
    <property type="component" value="Unassembled WGS sequence"/>
</dbReference>
<dbReference type="InterPro" id="IPR017853">
    <property type="entry name" value="GH"/>
</dbReference>
<evidence type="ECO:0000313" key="1">
    <source>
        <dbReference type="EMBL" id="GAA4946057.1"/>
    </source>
</evidence>
<dbReference type="AlphaFoldDB" id="A0AAV3U527"/>
<name>A0AAV3U527_9ALTE</name>
<reference evidence="2" key="1">
    <citation type="journal article" date="2019" name="Int. J. Syst. Evol. Microbiol.">
        <title>The Global Catalogue of Microorganisms (GCM) 10K type strain sequencing project: providing services to taxonomists for standard genome sequencing and annotation.</title>
        <authorList>
            <consortium name="The Broad Institute Genomics Platform"/>
            <consortium name="The Broad Institute Genome Sequencing Center for Infectious Disease"/>
            <person name="Wu L."/>
            <person name="Ma J."/>
        </authorList>
    </citation>
    <scope>NUCLEOTIDE SEQUENCE [LARGE SCALE GENOMIC DNA]</scope>
    <source>
        <strain evidence="2">JCM 19134</strain>
    </source>
</reference>
<evidence type="ECO:0008006" key="3">
    <source>
        <dbReference type="Google" id="ProtNLM"/>
    </source>
</evidence>
<protein>
    <recommendedName>
        <fullName evidence="3">Glycoside hydrolase</fullName>
    </recommendedName>
</protein>
<gene>
    <name evidence="1" type="ORF">GCM10025791_26670</name>
</gene>
<organism evidence="1 2">
    <name type="scientific">Halioxenophilus aromaticivorans</name>
    <dbReference type="NCBI Taxonomy" id="1306992"/>
    <lineage>
        <taxon>Bacteria</taxon>
        <taxon>Pseudomonadati</taxon>
        <taxon>Pseudomonadota</taxon>
        <taxon>Gammaproteobacteria</taxon>
        <taxon>Alteromonadales</taxon>
        <taxon>Alteromonadaceae</taxon>
        <taxon>Halioxenophilus</taxon>
    </lineage>
</organism>
<dbReference type="GO" id="GO:0016020">
    <property type="term" value="C:membrane"/>
    <property type="evidence" value="ECO:0007669"/>
    <property type="project" value="InterPro"/>
</dbReference>
<sequence length="514" mass="58908">MSVSYFKQYPKPWAMLLRLRAKKKPAPPQNISLFLQHQSPVAHIDERYLSFSIDISVLAGGFWWEGSLGIKRGLGTLKIPPLELDLKKLDKLVRLLAPAYLRIGGSEADKIHYFNAPDDEQDPLILTQKQWDNLHSFTKRNNLRLMFTCKYGLFKRKHHGRWQGDELSELLRYSAEQGYAIDVFELGNELNAYWAFHGLMSQPRAINLARDYDRFCDLIAQFYPKARICGPGSAFWPKLGEAIRPITNITPKFLSNLKTRIDIIDWHYYPFQSERSPVRTRAAQLHRMLDPASFEDFRNFSQRLCRLRDRYQPQAEVWTGESGSAQCGGQPDLSDRWASSFWWADQLGMGARCGQSAMVRQSLVGGDYGLVDRLTLKPRPDYWVSWLWGQMMGQAVYALDSQAPHLRAYLHSSKSDNGLVLLLINLQDRPVTVAGALTQLLNIQHGYVLTAKNLYSRKVRLNDRKLRFNGGKVTLDDFPAIGFTGAIAPLSISFWQCDKPEDLERVTLQSLARH</sequence>
<dbReference type="PANTHER" id="PTHR46145:SF4">
    <property type="entry name" value="HEPARANASE"/>
    <property type="match status" value="1"/>
</dbReference>
<dbReference type="SUPFAM" id="SSF51445">
    <property type="entry name" value="(Trans)glycosidases"/>
    <property type="match status" value="1"/>
</dbReference>
<dbReference type="GO" id="GO:0016798">
    <property type="term" value="F:hydrolase activity, acting on glycosyl bonds"/>
    <property type="evidence" value="ECO:0007669"/>
    <property type="project" value="InterPro"/>
</dbReference>
<accession>A0AAV3U527</accession>
<comment type="caution">
    <text evidence="1">The sequence shown here is derived from an EMBL/GenBank/DDBJ whole genome shotgun (WGS) entry which is preliminary data.</text>
</comment>
<proteinExistence type="predicted"/>
<dbReference type="EMBL" id="BAABLX010000024">
    <property type="protein sequence ID" value="GAA4946057.1"/>
    <property type="molecule type" value="Genomic_DNA"/>
</dbReference>
<evidence type="ECO:0000313" key="2">
    <source>
        <dbReference type="Proteomes" id="UP001409585"/>
    </source>
</evidence>
<dbReference type="GO" id="GO:0005615">
    <property type="term" value="C:extracellular space"/>
    <property type="evidence" value="ECO:0007669"/>
    <property type="project" value="TreeGrafter"/>
</dbReference>
<dbReference type="GO" id="GO:0031012">
    <property type="term" value="C:extracellular matrix"/>
    <property type="evidence" value="ECO:0007669"/>
    <property type="project" value="TreeGrafter"/>
</dbReference>
<keyword evidence="2" id="KW-1185">Reference proteome</keyword>
<dbReference type="Pfam" id="PF03662">
    <property type="entry name" value="Glyco_hydro_79n"/>
    <property type="match status" value="1"/>
</dbReference>
<dbReference type="RefSeq" id="WP_345422969.1">
    <property type="nucleotide sequence ID" value="NZ_AP031496.1"/>
</dbReference>